<keyword evidence="2" id="KW-1133">Transmembrane helix</keyword>
<protein>
    <recommendedName>
        <fullName evidence="4">Rad50/SbcC-type AAA domain-containing protein</fullName>
    </recommendedName>
</protein>
<proteinExistence type="predicted"/>
<dbReference type="InterPro" id="IPR027417">
    <property type="entry name" value="P-loop_NTPase"/>
</dbReference>
<evidence type="ECO:0000256" key="1">
    <source>
        <dbReference type="SAM" id="Coils"/>
    </source>
</evidence>
<evidence type="ECO:0000313" key="3">
    <source>
        <dbReference type="EMBL" id="KKN17083.1"/>
    </source>
</evidence>
<sequence>MKIQDFIIRDYGPLVDREKTSLKDFNLFFGKNETGKTLIIDAMIKIFLGQNVSQFNNINRVDEKPVGYINLIDDNDQKIKLKGKNLLPDIIDISGTDFCNIFIIRDSDLSMYKEEDFYNNITDRLLGLRINDIKKLHNELLDSGKLTSKGNFRNLAEEGKLGERIKNARNCIKEINALNKKVYEEKLDDLEEINVKSAEKVEKLKVEIENFENARRREKYERGVNALSKLIETKENLDRFNIFNDNDIQVWRNQENGIKIYNENKINLKNSISQNQEGLNGLLRDIKEKESDLIIPEKIIRTLNEDIKPEIKSYEMDKGKLASKAEVNKFFTSLWIFSALLFCIFLIFGLANSLFYANLLAILFALLTVGTLIIFKYPYITKKAHCAGVIERINLKLQYIGLKCENYEDISNQILNFEKDYKMKNEELNRLMITKEKLEDNTSSILNIKIPDIENKIKFNENQINTLKINSMVETIKDYEEKLNLKKNLEKIIDQQKVKLHDFGTKFSRVEENITFWESEIKKLEEYKSEAIDINYNEEVVKELKQELSTLEDQLNQDQSKYSGLKDSLFEIERNINSILQFTGNYIYCSTISDLNKVKERLEDFISKHKTKREDILEIIKIFDEIEIQEKEKISDLLSKKSSVYEYFKEVTDGLYREVIFNMDTGEIRAKRKDDELVEINSLSGGAYDQLYFSIRLALAEKVLNGKTGFLILDDPFVKSDLERLERQLGLLKRISRLGWQILYFSCKNEILSTLKPDIENQIVNFIELSSLFG</sequence>
<keyword evidence="2" id="KW-0472">Membrane</keyword>
<dbReference type="EMBL" id="LAZR01003558">
    <property type="protein sequence ID" value="KKN17083.1"/>
    <property type="molecule type" value="Genomic_DNA"/>
</dbReference>
<keyword evidence="2" id="KW-0812">Transmembrane</keyword>
<keyword evidence="1" id="KW-0175">Coiled coil</keyword>
<evidence type="ECO:0000256" key="2">
    <source>
        <dbReference type="SAM" id="Phobius"/>
    </source>
</evidence>
<comment type="caution">
    <text evidence="3">The sequence shown here is derived from an EMBL/GenBank/DDBJ whole genome shotgun (WGS) entry which is preliminary data.</text>
</comment>
<dbReference type="AlphaFoldDB" id="A0A0F9RIG2"/>
<gene>
    <name evidence="3" type="ORF">LCGC14_0969380</name>
</gene>
<evidence type="ECO:0008006" key="4">
    <source>
        <dbReference type="Google" id="ProtNLM"/>
    </source>
</evidence>
<feature type="coiled-coil region" evidence="1">
    <location>
        <begin position="469"/>
        <end position="568"/>
    </location>
</feature>
<dbReference type="PANTHER" id="PTHR41259:SF1">
    <property type="entry name" value="DOUBLE-STRAND BREAK REPAIR RAD50 ATPASE, PUTATIVE-RELATED"/>
    <property type="match status" value="1"/>
</dbReference>
<dbReference type="Gene3D" id="3.40.50.300">
    <property type="entry name" value="P-loop containing nucleotide triphosphate hydrolases"/>
    <property type="match status" value="2"/>
</dbReference>
<reference evidence="3" key="1">
    <citation type="journal article" date="2015" name="Nature">
        <title>Complex archaea that bridge the gap between prokaryotes and eukaryotes.</title>
        <authorList>
            <person name="Spang A."/>
            <person name="Saw J.H."/>
            <person name="Jorgensen S.L."/>
            <person name="Zaremba-Niedzwiedzka K."/>
            <person name="Martijn J."/>
            <person name="Lind A.E."/>
            <person name="van Eijk R."/>
            <person name="Schleper C."/>
            <person name="Guy L."/>
            <person name="Ettema T.J."/>
        </authorList>
    </citation>
    <scope>NUCLEOTIDE SEQUENCE</scope>
</reference>
<feature type="transmembrane region" description="Helical" evidence="2">
    <location>
        <begin position="354"/>
        <end position="375"/>
    </location>
</feature>
<accession>A0A0F9RIG2</accession>
<dbReference type="SUPFAM" id="SSF52540">
    <property type="entry name" value="P-loop containing nucleoside triphosphate hydrolases"/>
    <property type="match status" value="1"/>
</dbReference>
<feature type="coiled-coil region" evidence="1">
    <location>
        <begin position="180"/>
        <end position="221"/>
    </location>
</feature>
<feature type="transmembrane region" description="Helical" evidence="2">
    <location>
        <begin position="330"/>
        <end position="348"/>
    </location>
</feature>
<name>A0A0F9RIG2_9ZZZZ</name>
<feature type="coiled-coil region" evidence="1">
    <location>
        <begin position="407"/>
        <end position="441"/>
    </location>
</feature>
<dbReference type="PANTHER" id="PTHR41259">
    <property type="entry name" value="DOUBLE-STRAND BREAK REPAIR RAD50 ATPASE, PUTATIVE-RELATED"/>
    <property type="match status" value="1"/>
</dbReference>
<organism evidence="3">
    <name type="scientific">marine sediment metagenome</name>
    <dbReference type="NCBI Taxonomy" id="412755"/>
    <lineage>
        <taxon>unclassified sequences</taxon>
        <taxon>metagenomes</taxon>
        <taxon>ecological metagenomes</taxon>
    </lineage>
</organism>